<dbReference type="GO" id="GO:0007165">
    <property type="term" value="P:signal transduction"/>
    <property type="evidence" value="ECO:0007669"/>
    <property type="project" value="UniProtKB-ARBA"/>
</dbReference>
<feature type="domain" description="Ionotropic glutamate receptor C-terminal" evidence="17">
    <location>
        <begin position="452"/>
        <end position="795"/>
    </location>
</feature>
<evidence type="ECO:0000256" key="11">
    <source>
        <dbReference type="ARBA" id="ARBA00023286"/>
    </source>
</evidence>
<evidence type="ECO:0000256" key="15">
    <source>
        <dbReference type="SAM" id="Phobius"/>
    </source>
</evidence>
<dbReference type="SMART" id="SM00079">
    <property type="entry name" value="PBPe"/>
    <property type="match status" value="1"/>
</dbReference>
<evidence type="ECO:0000313" key="18">
    <source>
        <dbReference type="Proteomes" id="UP000504603"/>
    </source>
</evidence>
<gene>
    <name evidence="19" type="primary">LOC111007805</name>
</gene>
<evidence type="ECO:0000256" key="4">
    <source>
        <dbReference type="ARBA" id="ARBA00022692"/>
    </source>
</evidence>
<feature type="signal peptide" evidence="16">
    <location>
        <begin position="1"/>
        <end position="23"/>
    </location>
</feature>
<dbReference type="Pfam" id="PF01094">
    <property type="entry name" value="ANF_receptor"/>
    <property type="match status" value="1"/>
</dbReference>
<dbReference type="OrthoDB" id="5984008at2759"/>
<keyword evidence="3 13" id="KW-0813">Transport</keyword>
<dbReference type="InterPro" id="IPR017103">
    <property type="entry name" value="Iontropic_Glu_rcpt_pln"/>
</dbReference>
<dbReference type="GeneID" id="111007805"/>
<evidence type="ECO:0000256" key="5">
    <source>
        <dbReference type="ARBA" id="ARBA00022729"/>
    </source>
</evidence>
<keyword evidence="5 16" id="KW-0732">Signal</keyword>
<evidence type="ECO:0000313" key="19">
    <source>
        <dbReference type="RefSeq" id="XP_022135996.1"/>
    </source>
</evidence>
<dbReference type="Gene3D" id="3.40.190.10">
    <property type="entry name" value="Periplasmic binding protein-like II"/>
    <property type="match status" value="2"/>
</dbReference>
<keyword evidence="6 15" id="KW-1133">Transmembrane helix</keyword>
<evidence type="ECO:0000256" key="9">
    <source>
        <dbReference type="ARBA" id="ARBA00023170"/>
    </source>
</evidence>
<dbReference type="AlphaFoldDB" id="A0A6J1C299"/>
<dbReference type="GO" id="GO:0016020">
    <property type="term" value="C:membrane"/>
    <property type="evidence" value="ECO:0007669"/>
    <property type="project" value="UniProtKB-SubCell"/>
</dbReference>
<feature type="transmembrane region" description="Helical" evidence="15">
    <location>
        <begin position="573"/>
        <end position="593"/>
    </location>
</feature>
<feature type="compositionally biased region" description="Basic and acidic residues" evidence="14">
    <location>
        <begin position="901"/>
        <end position="914"/>
    </location>
</feature>
<evidence type="ECO:0000256" key="14">
    <source>
        <dbReference type="SAM" id="MobiDB-lite"/>
    </source>
</evidence>
<keyword evidence="8 13" id="KW-0472">Membrane</keyword>
<evidence type="ECO:0000256" key="6">
    <source>
        <dbReference type="ARBA" id="ARBA00022989"/>
    </source>
</evidence>
<evidence type="ECO:0000256" key="13">
    <source>
        <dbReference type="PIRNR" id="PIRNR037090"/>
    </source>
</evidence>
<dbReference type="InterPro" id="IPR001828">
    <property type="entry name" value="ANF_lig-bd_rcpt"/>
</dbReference>
<dbReference type="SUPFAM" id="SSF53850">
    <property type="entry name" value="Periplasmic binding protein-like II"/>
    <property type="match status" value="1"/>
</dbReference>
<dbReference type="InterPro" id="IPR015683">
    <property type="entry name" value="Ionotropic_Glu_rcpt"/>
</dbReference>
<dbReference type="KEGG" id="mcha:111007805"/>
<dbReference type="InterPro" id="IPR001320">
    <property type="entry name" value="Iontro_rcpt_C"/>
</dbReference>
<feature type="chain" id="PRO_5027062606" description="Glutamate receptor" evidence="16">
    <location>
        <begin position="24"/>
        <end position="926"/>
    </location>
</feature>
<dbReference type="FunFam" id="1.10.287.70:FF:000037">
    <property type="entry name" value="Glutamate receptor"/>
    <property type="match status" value="1"/>
</dbReference>
<feature type="transmembrane region" description="Helical" evidence="15">
    <location>
        <begin position="817"/>
        <end position="839"/>
    </location>
</feature>
<name>A0A6J1C299_MOMCH</name>
<dbReference type="FunFam" id="3.40.50.2300:FF:000081">
    <property type="entry name" value="Glutamate receptor"/>
    <property type="match status" value="1"/>
</dbReference>
<dbReference type="InterPro" id="IPR044440">
    <property type="entry name" value="GABAb_receptor_plant_PBP1"/>
</dbReference>
<dbReference type="RefSeq" id="XP_022135996.1">
    <property type="nucleotide sequence ID" value="XM_022280304.1"/>
</dbReference>
<dbReference type="PIRSF" id="PIRSF037090">
    <property type="entry name" value="Iontro_Glu-like_rcpt_pln"/>
    <property type="match status" value="1"/>
</dbReference>
<dbReference type="SUPFAM" id="SSF53822">
    <property type="entry name" value="Periplasmic binding protein-like I"/>
    <property type="match status" value="1"/>
</dbReference>
<dbReference type="Pfam" id="PF00060">
    <property type="entry name" value="Lig_chan"/>
    <property type="match status" value="1"/>
</dbReference>
<dbReference type="CDD" id="cd13686">
    <property type="entry name" value="GluR_Plant"/>
    <property type="match status" value="1"/>
</dbReference>
<keyword evidence="9 13" id="KW-0675">Receptor</keyword>
<keyword evidence="4 15" id="KW-0812">Transmembrane</keyword>
<comment type="subcellular location">
    <subcellularLocation>
        <location evidence="1">Membrane</location>
        <topology evidence="1">Multi-pass membrane protein</topology>
    </subcellularLocation>
</comment>
<dbReference type="CDD" id="cd19990">
    <property type="entry name" value="PBP1_GABAb_receptor_plant"/>
    <property type="match status" value="1"/>
</dbReference>
<comment type="function">
    <text evidence="13">Glutamate-gated receptor that probably acts as non-selective cation channel.</text>
</comment>
<evidence type="ECO:0000256" key="2">
    <source>
        <dbReference type="ARBA" id="ARBA00008685"/>
    </source>
</evidence>
<feature type="transmembrane region" description="Helical" evidence="15">
    <location>
        <begin position="635"/>
        <end position="659"/>
    </location>
</feature>
<feature type="region of interest" description="Disordered" evidence="14">
    <location>
        <begin position="889"/>
        <end position="926"/>
    </location>
</feature>
<dbReference type="InterPro" id="IPR019594">
    <property type="entry name" value="Glu/Gly-bd"/>
</dbReference>
<keyword evidence="18" id="KW-1185">Reference proteome</keyword>
<dbReference type="Pfam" id="PF10613">
    <property type="entry name" value="Lig_chan-Glu_bd"/>
    <property type="match status" value="1"/>
</dbReference>
<evidence type="ECO:0000256" key="8">
    <source>
        <dbReference type="ARBA" id="ARBA00023136"/>
    </source>
</evidence>
<dbReference type="GO" id="GO:1901701">
    <property type="term" value="P:cellular response to oxygen-containing compound"/>
    <property type="evidence" value="ECO:0007669"/>
    <property type="project" value="UniProtKB-ARBA"/>
</dbReference>
<dbReference type="InterPro" id="IPR028082">
    <property type="entry name" value="Peripla_BP_I"/>
</dbReference>
<comment type="similarity">
    <text evidence="2 13">Belongs to the glutamate-gated ion channel (TC 1.A.10.1) family.</text>
</comment>
<dbReference type="FunFam" id="3.40.190.10:FF:000175">
    <property type="entry name" value="Glutamate receptor"/>
    <property type="match status" value="1"/>
</dbReference>
<keyword evidence="12 13" id="KW-0407">Ion channel</keyword>
<dbReference type="GO" id="GO:0009611">
    <property type="term" value="P:response to wounding"/>
    <property type="evidence" value="ECO:0007669"/>
    <property type="project" value="UniProtKB-ARBA"/>
</dbReference>
<dbReference type="GO" id="GO:0015276">
    <property type="term" value="F:ligand-gated monoatomic ion channel activity"/>
    <property type="evidence" value="ECO:0007669"/>
    <property type="project" value="InterPro"/>
</dbReference>
<evidence type="ECO:0000256" key="12">
    <source>
        <dbReference type="ARBA" id="ARBA00023303"/>
    </source>
</evidence>
<dbReference type="Gene3D" id="1.10.287.70">
    <property type="match status" value="1"/>
</dbReference>
<evidence type="ECO:0000256" key="10">
    <source>
        <dbReference type="ARBA" id="ARBA00023180"/>
    </source>
</evidence>
<sequence length="926" mass="102711">MRKFAALALRTLVWLLLTGPIWCQKPAVNIGAVFTFNSVIGRAAKPAMEAAISHINADPKILDGTQLKLLMEDANCSGFLGTVGALQVLEKEVVAIIGPQSSVVAHVISQIVNGLQVPQVSYGATDPSLSSLQLPFFLRTALSDSYQMAAVADLIVYYGWKEVIAIYLDDDYGRNGISSLGDELQKKMCRISHQFALPSLANLSQITEALNNSKLLGPRVYVVHVGPDPQLRIFKIAQKLDMMTSNYVWFATDWLAATLDSFSPTNSASLDILHGVVGLRPHTPDSEGKRALADSVMNVYGLYAYDSVWVVARAVDKFLKENGNITFSSQGKVFGSSASGIQLGKLKVFDGGSDLLRIIMGTNFTGLSGRIQFDADRNIINGSYDVINIDSKGFHTVGYWSNYSGLLVSPPEDLTLKQEDYSRLNQKIESVVWPGGKTETPRGWVIADAGRPLRIAFPKRESFVDFVTQLNNSNVVRGYTIDVFKEALKFIPYDVPYEFVPFGDGRANPNYDELVQSVADHVFDAAVGDIAIVTNRTKIVDFSQPYTTTGLIIVAPVEDSKSSAWVFLRPFTVEMWCVTAASFVIIGIVIWILEHRINDHFRGPPKRQIITMCLFSFSTLFKANQEATISPLSRLVMLVWLFLLLVITSSYTASLTSILTIQQLPSSITGIDDLIASNLPIGYQVGSFAYSYLTDSLFIPRSRLVMLYTPEDYERALRVGPKGGGVAAIIDELPYVELFLSNTKEFGMIGQPFTRSGWGFAFQRESRLAVDMSTAILRLSESGKLQELHDSWFCKLGCPGERRGKSEPDQLHLISFWGLYLLCGIISVAALFVFLLLLVRQYIRYKRHRRHFEETTPSPITSHTSCTRSIQSFISFIDEKEEAIKNLFRGSHGGTQNGDNLQKHSREAVNKIDPEVQMGTSSMNQR</sequence>
<organism evidence="18 19">
    <name type="scientific">Momordica charantia</name>
    <name type="common">Bitter gourd</name>
    <name type="synonym">Balsam pear</name>
    <dbReference type="NCBI Taxonomy" id="3673"/>
    <lineage>
        <taxon>Eukaryota</taxon>
        <taxon>Viridiplantae</taxon>
        <taxon>Streptophyta</taxon>
        <taxon>Embryophyta</taxon>
        <taxon>Tracheophyta</taxon>
        <taxon>Spermatophyta</taxon>
        <taxon>Magnoliopsida</taxon>
        <taxon>eudicotyledons</taxon>
        <taxon>Gunneridae</taxon>
        <taxon>Pentapetalae</taxon>
        <taxon>rosids</taxon>
        <taxon>fabids</taxon>
        <taxon>Cucurbitales</taxon>
        <taxon>Cucurbitaceae</taxon>
        <taxon>Momordiceae</taxon>
        <taxon>Momordica</taxon>
    </lineage>
</organism>
<keyword evidence="7 13" id="KW-0406">Ion transport</keyword>
<keyword evidence="11 13" id="KW-1071">Ligand-gated ion channel</keyword>
<reference evidence="19" key="1">
    <citation type="submission" date="2025-08" db="UniProtKB">
        <authorList>
            <consortium name="RefSeq"/>
        </authorList>
    </citation>
    <scope>IDENTIFICATION</scope>
    <source>
        <strain evidence="19">OHB3-1</strain>
    </source>
</reference>
<protein>
    <recommendedName>
        <fullName evidence="13">Glutamate receptor</fullName>
    </recommendedName>
</protein>
<evidence type="ECO:0000256" key="1">
    <source>
        <dbReference type="ARBA" id="ARBA00004141"/>
    </source>
</evidence>
<evidence type="ECO:0000259" key="17">
    <source>
        <dbReference type="SMART" id="SM00079"/>
    </source>
</evidence>
<dbReference type="PRINTS" id="PR01176">
    <property type="entry name" value="GABABRECEPTR"/>
</dbReference>
<accession>A0A6J1C299</accession>
<dbReference type="FunFam" id="3.40.190.10:FF:000054">
    <property type="entry name" value="Glutamate receptor"/>
    <property type="match status" value="1"/>
</dbReference>
<proteinExistence type="inferred from homology"/>
<evidence type="ECO:0000256" key="16">
    <source>
        <dbReference type="SAM" id="SignalP"/>
    </source>
</evidence>
<keyword evidence="10" id="KW-0325">Glycoprotein</keyword>
<dbReference type="Proteomes" id="UP000504603">
    <property type="component" value="Unplaced"/>
</dbReference>
<evidence type="ECO:0000256" key="3">
    <source>
        <dbReference type="ARBA" id="ARBA00022448"/>
    </source>
</evidence>
<evidence type="ECO:0000256" key="7">
    <source>
        <dbReference type="ARBA" id="ARBA00023065"/>
    </source>
</evidence>
<dbReference type="Gene3D" id="3.40.50.2300">
    <property type="match status" value="2"/>
</dbReference>
<dbReference type="PANTHER" id="PTHR18966">
    <property type="entry name" value="IONOTROPIC GLUTAMATE RECEPTOR"/>
    <property type="match status" value="1"/>
</dbReference>